<dbReference type="Gene3D" id="3.40.50.2000">
    <property type="entry name" value="Glycogen Phosphorylase B"/>
    <property type="match status" value="2"/>
</dbReference>
<dbReference type="Proteomes" id="UP000198892">
    <property type="component" value="Unassembled WGS sequence"/>
</dbReference>
<dbReference type="GO" id="GO:0071793">
    <property type="term" value="P:bacillithiol biosynthetic process"/>
    <property type="evidence" value="ECO:0007669"/>
    <property type="project" value="InterPro"/>
</dbReference>
<evidence type="ECO:0000259" key="1">
    <source>
        <dbReference type="Pfam" id="PF00534"/>
    </source>
</evidence>
<reference evidence="4" key="1">
    <citation type="submission" date="2016-10" db="EMBL/GenBank/DDBJ databases">
        <authorList>
            <person name="Varghese N."/>
            <person name="Submissions S."/>
        </authorList>
    </citation>
    <scope>NUCLEOTIDE SEQUENCE [LARGE SCALE GENOMIC DNA]</scope>
    <source>
        <strain evidence="4">S7</strain>
    </source>
</reference>
<dbReference type="PANTHER" id="PTHR45947">
    <property type="entry name" value="SULFOQUINOVOSYL TRANSFERASE SQD2"/>
    <property type="match status" value="1"/>
</dbReference>
<dbReference type="InterPro" id="IPR023881">
    <property type="entry name" value="Thiol_BshA"/>
</dbReference>
<organism evidence="3 4">
    <name type="scientific">Salibacterium halotolerans</name>
    <dbReference type="NCBI Taxonomy" id="1884432"/>
    <lineage>
        <taxon>Bacteria</taxon>
        <taxon>Bacillati</taxon>
        <taxon>Bacillota</taxon>
        <taxon>Bacilli</taxon>
        <taxon>Bacillales</taxon>
        <taxon>Bacillaceae</taxon>
    </lineage>
</organism>
<proteinExistence type="predicted"/>
<dbReference type="Pfam" id="PF00534">
    <property type="entry name" value="Glycos_transf_1"/>
    <property type="match status" value="1"/>
</dbReference>
<dbReference type="InterPro" id="IPR028098">
    <property type="entry name" value="Glyco_trans_4-like_N"/>
</dbReference>
<dbReference type="EMBL" id="FOXD01000005">
    <property type="protein sequence ID" value="SFP42605.1"/>
    <property type="molecule type" value="Genomic_DNA"/>
</dbReference>
<gene>
    <name evidence="3" type="ORF">SAMN05518683_10566</name>
</gene>
<dbReference type="RefSeq" id="WP_093335998.1">
    <property type="nucleotide sequence ID" value="NZ_FOXD01000005.1"/>
</dbReference>
<dbReference type="AlphaFoldDB" id="A0A1I5Q8L8"/>
<evidence type="ECO:0000313" key="3">
    <source>
        <dbReference type="EMBL" id="SFP42605.1"/>
    </source>
</evidence>
<protein>
    <submittedName>
        <fullName evidence="3">N-acetyl-alpha-D-glucosaminyl L-malate synthase BshA</fullName>
    </submittedName>
</protein>
<dbReference type="Pfam" id="PF13439">
    <property type="entry name" value="Glyco_transf_4"/>
    <property type="match status" value="1"/>
</dbReference>
<dbReference type="InterPro" id="IPR001296">
    <property type="entry name" value="Glyco_trans_1"/>
</dbReference>
<dbReference type="GO" id="GO:0016757">
    <property type="term" value="F:glycosyltransferase activity"/>
    <property type="evidence" value="ECO:0007669"/>
    <property type="project" value="InterPro"/>
</dbReference>
<evidence type="ECO:0000259" key="2">
    <source>
        <dbReference type="Pfam" id="PF13439"/>
    </source>
</evidence>
<dbReference type="SUPFAM" id="SSF53756">
    <property type="entry name" value="UDP-Glycosyltransferase/glycogen phosphorylase"/>
    <property type="match status" value="1"/>
</dbReference>
<sequence>MAFKIGITCYPTVGGSGVVATELGKLLAERGHEVHFISTSLPFRLNHTNSNIYYHEVEVNQYEVFQYPPYSLTLASKMAEVVKREGLDILHVHYAVPHAVCALLARDMVEDDIKVVTTLHGTDITVLGHDPSLKDIIRYAINKSDKVTAVSQSLVQETKNMLQTSRPIDTIYNFIDERVYSDDVCPENLRHSYGIAESDKVVIHISNFRPVKRTVDVVKAFAAMHSRVSSVLLMIGDGPEKRAACQEAENLGIEDRVMFLGSQKQVVDFLNISDVMLLLSEKESFGLAALEAMACGVPVVGTDAGGIPEVIADGKTGFITPVGEPEKAGAAGAKLLEDASLYAGMSQSGKQRAAEVFGSESIVRQYETLYEEIGSLRYAQEN</sequence>
<name>A0A1I5Q8L8_9BACI</name>
<dbReference type="PANTHER" id="PTHR45947:SF3">
    <property type="entry name" value="SULFOQUINOVOSYL TRANSFERASE SQD2"/>
    <property type="match status" value="1"/>
</dbReference>
<accession>A0A1I5Q8L8</accession>
<dbReference type="NCBIfam" id="TIGR03999">
    <property type="entry name" value="thiol_BshA"/>
    <property type="match status" value="1"/>
</dbReference>
<feature type="domain" description="Glycosyltransferase subfamily 4-like N-terminal" evidence="2">
    <location>
        <begin position="13"/>
        <end position="177"/>
    </location>
</feature>
<keyword evidence="4" id="KW-1185">Reference proteome</keyword>
<dbReference type="OrthoDB" id="9810929at2"/>
<feature type="domain" description="Glycosyl transferase family 1" evidence="1">
    <location>
        <begin position="188"/>
        <end position="352"/>
    </location>
</feature>
<dbReference type="STRING" id="1884432.SAMN05518683_10566"/>
<dbReference type="InterPro" id="IPR050194">
    <property type="entry name" value="Glycosyltransferase_grp1"/>
</dbReference>
<evidence type="ECO:0000313" key="4">
    <source>
        <dbReference type="Proteomes" id="UP000198892"/>
    </source>
</evidence>